<dbReference type="GO" id="GO:0005262">
    <property type="term" value="F:calcium channel activity"/>
    <property type="evidence" value="ECO:0007669"/>
    <property type="project" value="UniProtKB-UniRule"/>
</dbReference>
<feature type="transmembrane region" description="Helical" evidence="15">
    <location>
        <begin position="24"/>
        <end position="42"/>
    </location>
</feature>
<feature type="domain" description="Calcium uniporter protein C-terminal" evidence="16">
    <location>
        <begin position="1"/>
        <end position="78"/>
    </location>
</feature>
<protein>
    <recommendedName>
        <fullName evidence="15">Calcium uniporter protein</fullName>
    </recommendedName>
</protein>
<evidence type="ECO:0000256" key="11">
    <source>
        <dbReference type="ARBA" id="ARBA00023128"/>
    </source>
</evidence>
<evidence type="ECO:0000256" key="8">
    <source>
        <dbReference type="ARBA" id="ARBA00022837"/>
    </source>
</evidence>
<gene>
    <name evidence="17" type="ORF">X975_10762</name>
</gene>
<sequence>MGAQFGVLARLTWWEYSWDIMEPVTYFITYGTTIAMYAYFVLTRQEYVLPDVFDRQTLFGFHKQAQKMGLDVKRYNQLKDSVAQIEEDLRRLKDPLQLHLPIKEIRR</sequence>
<comment type="similarity">
    <text evidence="2 15">Belongs to the MCU (TC 1.A.77) family.</text>
</comment>
<accession>A0A087US53</accession>
<evidence type="ECO:0000256" key="6">
    <source>
        <dbReference type="ARBA" id="ARBA00022692"/>
    </source>
</evidence>
<evidence type="ECO:0000313" key="17">
    <source>
        <dbReference type="EMBL" id="KFM80192.1"/>
    </source>
</evidence>
<evidence type="ECO:0000256" key="10">
    <source>
        <dbReference type="ARBA" id="ARBA00023065"/>
    </source>
</evidence>
<keyword evidence="3 15" id="KW-0813">Transport</keyword>
<keyword evidence="10 15" id="KW-0406">Ion transport</keyword>
<evidence type="ECO:0000256" key="13">
    <source>
        <dbReference type="ARBA" id="ARBA00023303"/>
    </source>
</evidence>
<evidence type="ECO:0000256" key="5">
    <source>
        <dbReference type="ARBA" id="ARBA00022673"/>
    </source>
</evidence>
<dbReference type="STRING" id="407821.A0A087US53"/>
<evidence type="ECO:0000256" key="3">
    <source>
        <dbReference type="ARBA" id="ARBA00022448"/>
    </source>
</evidence>
<dbReference type="OMA" id="QEYIYSA"/>
<evidence type="ECO:0000256" key="1">
    <source>
        <dbReference type="ARBA" id="ARBA00004448"/>
    </source>
</evidence>
<evidence type="ECO:0000256" key="7">
    <source>
        <dbReference type="ARBA" id="ARBA00022792"/>
    </source>
</evidence>
<keyword evidence="5 15" id="KW-0107">Calcium channel</keyword>
<dbReference type="PANTHER" id="PTHR13462:SF10">
    <property type="entry name" value="CALCIUM UNIPORTER PROTEIN, MITOCHONDRIAL"/>
    <property type="match status" value="1"/>
</dbReference>
<dbReference type="AlphaFoldDB" id="A0A087US53"/>
<comment type="subcellular location">
    <subcellularLocation>
        <location evidence="1 15">Mitochondrion inner membrane</location>
        <topology evidence="1 15">Multi-pass membrane protein</topology>
    </subcellularLocation>
</comment>
<feature type="non-terminal residue" evidence="17">
    <location>
        <position position="107"/>
    </location>
</feature>
<dbReference type="GO" id="GO:0051560">
    <property type="term" value="P:mitochondrial calcium ion homeostasis"/>
    <property type="evidence" value="ECO:0007669"/>
    <property type="project" value="UniProtKB-UniRule"/>
</dbReference>
<evidence type="ECO:0000313" key="18">
    <source>
        <dbReference type="Proteomes" id="UP000054359"/>
    </source>
</evidence>
<dbReference type="PANTHER" id="PTHR13462">
    <property type="entry name" value="CALCIUM UNIPORTER PROTEIN, MITOCHONDRIAL"/>
    <property type="match status" value="1"/>
</dbReference>
<keyword evidence="6 15" id="KW-0812">Transmembrane</keyword>
<name>A0A087US53_STEMI</name>
<evidence type="ECO:0000256" key="9">
    <source>
        <dbReference type="ARBA" id="ARBA00022989"/>
    </source>
</evidence>
<dbReference type="OrthoDB" id="278338at2759"/>
<dbReference type="Proteomes" id="UP000054359">
    <property type="component" value="Unassembled WGS sequence"/>
</dbReference>
<dbReference type="GO" id="GO:1990246">
    <property type="term" value="C:uniplex complex"/>
    <property type="evidence" value="ECO:0007669"/>
    <property type="project" value="TreeGrafter"/>
</dbReference>
<comment type="catalytic activity">
    <reaction evidence="14">
        <text>Ca(2+)(in) = Ca(2+)(out)</text>
        <dbReference type="Rhea" id="RHEA:29671"/>
        <dbReference type="ChEBI" id="CHEBI:29108"/>
    </reaction>
</comment>
<reference evidence="17 18" key="1">
    <citation type="submission" date="2013-11" db="EMBL/GenBank/DDBJ databases">
        <title>Genome sequencing of Stegodyphus mimosarum.</title>
        <authorList>
            <person name="Bechsgaard J."/>
        </authorList>
    </citation>
    <scope>NUCLEOTIDE SEQUENCE [LARGE SCALE GENOMIC DNA]</scope>
</reference>
<evidence type="ECO:0000256" key="14">
    <source>
        <dbReference type="ARBA" id="ARBA00036634"/>
    </source>
</evidence>
<keyword evidence="13 15" id="KW-0407">Ion channel</keyword>
<dbReference type="GO" id="GO:0036444">
    <property type="term" value="P:calcium import into the mitochondrion"/>
    <property type="evidence" value="ECO:0007669"/>
    <property type="project" value="TreeGrafter"/>
</dbReference>
<keyword evidence="4 15" id="KW-0109">Calcium transport</keyword>
<keyword evidence="7 15" id="KW-0999">Mitochondrion inner membrane</keyword>
<comment type="caution">
    <text evidence="15">Lacks conserved residue(s) required for the propagation of feature annotation.</text>
</comment>
<evidence type="ECO:0000256" key="2">
    <source>
        <dbReference type="ARBA" id="ARBA00005653"/>
    </source>
</evidence>
<proteinExistence type="inferred from homology"/>
<comment type="function">
    <text evidence="15">Mitochondrial inner membrane calcium uniporter that mediates calcium uptake into mitochondria. Mitochondrial calcium homeostasis plays key roles in cellular physiology and regulates cell bioenergetics, cytoplasmic calcium signals and activation of cell death pathways.</text>
</comment>
<keyword evidence="12 15" id="KW-0472">Membrane</keyword>
<dbReference type="Pfam" id="PF04678">
    <property type="entry name" value="MCU"/>
    <property type="match status" value="1"/>
</dbReference>
<evidence type="ECO:0000256" key="15">
    <source>
        <dbReference type="RuleBase" id="RU367035"/>
    </source>
</evidence>
<comment type="domain">
    <text evidence="15">The selectivity filter, in which calcium ions are arranged in single file, is composed of two acidic rings separated by one helical turn along the central axis of the channel pore.</text>
</comment>
<keyword evidence="9 15" id="KW-1133">Transmembrane helix</keyword>
<organism evidence="17 18">
    <name type="scientific">Stegodyphus mimosarum</name>
    <name type="common">African social velvet spider</name>
    <dbReference type="NCBI Taxonomy" id="407821"/>
    <lineage>
        <taxon>Eukaryota</taxon>
        <taxon>Metazoa</taxon>
        <taxon>Ecdysozoa</taxon>
        <taxon>Arthropoda</taxon>
        <taxon>Chelicerata</taxon>
        <taxon>Arachnida</taxon>
        <taxon>Araneae</taxon>
        <taxon>Araneomorphae</taxon>
        <taxon>Entelegynae</taxon>
        <taxon>Eresoidea</taxon>
        <taxon>Eresidae</taxon>
        <taxon>Stegodyphus</taxon>
    </lineage>
</organism>
<dbReference type="EMBL" id="KK121309">
    <property type="protein sequence ID" value="KFM80192.1"/>
    <property type="molecule type" value="Genomic_DNA"/>
</dbReference>
<keyword evidence="18" id="KW-1185">Reference proteome</keyword>
<dbReference type="InterPro" id="IPR006769">
    <property type="entry name" value="MCU_C"/>
</dbReference>
<evidence type="ECO:0000256" key="12">
    <source>
        <dbReference type="ARBA" id="ARBA00023136"/>
    </source>
</evidence>
<keyword evidence="8 15" id="KW-0106">Calcium</keyword>
<evidence type="ECO:0000259" key="16">
    <source>
        <dbReference type="Pfam" id="PF04678"/>
    </source>
</evidence>
<keyword evidence="11 15" id="KW-0496">Mitochondrion</keyword>
<dbReference type="InterPro" id="IPR039055">
    <property type="entry name" value="MCU_fam"/>
</dbReference>
<dbReference type="GO" id="GO:0015292">
    <property type="term" value="F:uniporter activity"/>
    <property type="evidence" value="ECO:0007669"/>
    <property type="project" value="UniProtKB-UniRule"/>
</dbReference>
<evidence type="ECO:0000256" key="4">
    <source>
        <dbReference type="ARBA" id="ARBA00022568"/>
    </source>
</evidence>